<dbReference type="AlphaFoldDB" id="A0A8C6LVJ9"/>
<reference evidence="2" key="1">
    <citation type="submission" date="2025-08" db="UniProtKB">
        <authorList>
            <consortium name="Ensembl"/>
        </authorList>
    </citation>
    <scope>IDENTIFICATION</scope>
</reference>
<organism evidence="2 3">
    <name type="scientific">Nothobranchius furzeri</name>
    <name type="common">Turquoise killifish</name>
    <dbReference type="NCBI Taxonomy" id="105023"/>
    <lineage>
        <taxon>Eukaryota</taxon>
        <taxon>Metazoa</taxon>
        <taxon>Chordata</taxon>
        <taxon>Craniata</taxon>
        <taxon>Vertebrata</taxon>
        <taxon>Euteleostomi</taxon>
        <taxon>Actinopterygii</taxon>
        <taxon>Neopterygii</taxon>
        <taxon>Teleostei</taxon>
        <taxon>Neoteleostei</taxon>
        <taxon>Acanthomorphata</taxon>
        <taxon>Ovalentaria</taxon>
        <taxon>Atherinomorphae</taxon>
        <taxon>Cyprinodontiformes</taxon>
        <taxon>Nothobranchiidae</taxon>
        <taxon>Nothobranchius</taxon>
    </lineage>
</organism>
<sequence length="124" mass="13617">MGSGFASGVPELGAKSGFSTGFSGFGSDGSLDAGIAQMVAELMSLRPNRHYVQFPWNSAHIPLDMVEERPVYPSSHVIHSSSGYQRARDLRTDNKYTQETFDNIPMSAKDAQEATGHQWQHKSK</sequence>
<evidence type="ECO:0000256" key="1">
    <source>
        <dbReference type="SAM" id="MobiDB-lite"/>
    </source>
</evidence>
<dbReference type="GeneTree" id="ENSGT01000000215004"/>
<dbReference type="Ensembl" id="ENSNFUT00015027284.1">
    <property type="protein sequence ID" value="ENSNFUP00015026106.1"/>
    <property type="gene ID" value="ENSNFUG00015012651.1"/>
</dbReference>
<name>A0A8C6LVJ9_NOTFU</name>
<protein>
    <submittedName>
        <fullName evidence="2">Uncharacterized protein</fullName>
    </submittedName>
</protein>
<evidence type="ECO:0000313" key="3">
    <source>
        <dbReference type="Proteomes" id="UP000694548"/>
    </source>
</evidence>
<keyword evidence="3" id="KW-1185">Reference proteome</keyword>
<evidence type="ECO:0000313" key="2">
    <source>
        <dbReference type="Ensembl" id="ENSNFUP00015026106.1"/>
    </source>
</evidence>
<reference evidence="2" key="2">
    <citation type="submission" date="2025-09" db="UniProtKB">
        <authorList>
            <consortium name="Ensembl"/>
        </authorList>
    </citation>
    <scope>IDENTIFICATION</scope>
</reference>
<proteinExistence type="predicted"/>
<dbReference type="Proteomes" id="UP000694548">
    <property type="component" value="Unassembled WGS sequence"/>
</dbReference>
<accession>A0A8C6LVJ9</accession>
<feature type="region of interest" description="Disordered" evidence="1">
    <location>
        <begin position="103"/>
        <end position="124"/>
    </location>
</feature>